<evidence type="ECO:0000313" key="2">
    <source>
        <dbReference type="Proteomes" id="UP000290365"/>
    </source>
</evidence>
<proteinExistence type="predicted"/>
<evidence type="ECO:0000313" key="1">
    <source>
        <dbReference type="EMBL" id="QBD77405.1"/>
    </source>
</evidence>
<reference evidence="1 2" key="1">
    <citation type="submission" date="2019-01" db="EMBL/GenBank/DDBJ databases">
        <title>Ktedonosporobacter rubrisoli SCAWS-G2.</title>
        <authorList>
            <person name="Huang Y."/>
            <person name="Yan B."/>
        </authorList>
    </citation>
    <scope>NUCLEOTIDE SEQUENCE [LARGE SCALE GENOMIC DNA]</scope>
    <source>
        <strain evidence="1 2">SCAWS-G2</strain>
    </source>
</reference>
<dbReference type="OrthoDB" id="116799at2"/>
<dbReference type="Pfam" id="PF02585">
    <property type="entry name" value="PIG-L"/>
    <property type="match status" value="1"/>
</dbReference>
<gene>
    <name evidence="1" type="ORF">EPA93_15965</name>
</gene>
<dbReference type="Gene3D" id="3.40.50.10320">
    <property type="entry name" value="LmbE-like"/>
    <property type="match status" value="1"/>
</dbReference>
<protein>
    <submittedName>
        <fullName evidence="1">PIG-L family deacetylase</fullName>
    </submittedName>
</protein>
<dbReference type="EMBL" id="CP035758">
    <property type="protein sequence ID" value="QBD77405.1"/>
    <property type="molecule type" value="Genomic_DNA"/>
</dbReference>
<dbReference type="Proteomes" id="UP000290365">
    <property type="component" value="Chromosome"/>
</dbReference>
<dbReference type="InterPro" id="IPR003737">
    <property type="entry name" value="GlcNAc_PI_deacetylase-related"/>
</dbReference>
<dbReference type="InterPro" id="IPR024078">
    <property type="entry name" value="LmbE-like_dom_sf"/>
</dbReference>
<organism evidence="1 2">
    <name type="scientific">Ktedonosporobacter rubrisoli</name>
    <dbReference type="NCBI Taxonomy" id="2509675"/>
    <lineage>
        <taxon>Bacteria</taxon>
        <taxon>Bacillati</taxon>
        <taxon>Chloroflexota</taxon>
        <taxon>Ktedonobacteria</taxon>
        <taxon>Ktedonobacterales</taxon>
        <taxon>Ktedonosporobacteraceae</taxon>
        <taxon>Ktedonosporobacter</taxon>
    </lineage>
</organism>
<keyword evidence="2" id="KW-1185">Reference proteome</keyword>
<dbReference type="AlphaFoldDB" id="A0A4P6JQ21"/>
<accession>A0A4P6JQ21</accession>
<sequence length="277" mass="31776">MTTDKEESVSLAIFEDYSYTKAVITNDAYDFIYISPHLDDVAFSCSGTICSHRAQGLHILVVTLFTGDPKPPFSPLAQTYHRLWQVPEDTSAYQARKAEDEKAMLALETDYLWLDWREVIYRITDLANLSEVNDYTVLCQHDPLFPQLCQWFIDLQAAYPNSTIVGPLGTGGHRDHRLIFQAALSVIDPDSLLFFEDFPYAAYLPGETFELAKAYKLEKLEIDISPYLEQRIHVTSLYQSQLATLFYPPSAFRNLIREYTAGGGQQSFIERYWKPVR</sequence>
<name>A0A4P6JQ21_KTERU</name>
<dbReference type="SUPFAM" id="SSF102588">
    <property type="entry name" value="LmbE-like"/>
    <property type="match status" value="1"/>
</dbReference>
<dbReference type="KEGG" id="kbs:EPA93_15965"/>